<evidence type="ECO:0000256" key="1">
    <source>
        <dbReference type="SAM" id="MobiDB-lite"/>
    </source>
</evidence>
<dbReference type="RefSeq" id="WP_056950738.1">
    <property type="nucleotide sequence ID" value="NZ_AZDY01000012.1"/>
</dbReference>
<dbReference type="PATRIC" id="fig|1423788.3.peg.804"/>
<evidence type="ECO:0008006" key="4">
    <source>
        <dbReference type="Google" id="ProtNLM"/>
    </source>
</evidence>
<reference evidence="2 3" key="1">
    <citation type="journal article" date="2015" name="Genome Announc.">
        <title>Expanding the biotechnology potential of lactobacilli through comparative genomics of 213 strains and associated genera.</title>
        <authorList>
            <person name="Sun Z."/>
            <person name="Harris H.M."/>
            <person name="McCann A."/>
            <person name="Guo C."/>
            <person name="Argimon S."/>
            <person name="Zhang W."/>
            <person name="Yang X."/>
            <person name="Jeffery I.B."/>
            <person name="Cooney J.C."/>
            <person name="Kagawa T.F."/>
            <person name="Liu W."/>
            <person name="Song Y."/>
            <person name="Salvetti E."/>
            <person name="Wrobel A."/>
            <person name="Rasinkangas P."/>
            <person name="Parkhill J."/>
            <person name="Rea M.C."/>
            <person name="O'Sullivan O."/>
            <person name="Ritari J."/>
            <person name="Douillard F.P."/>
            <person name="Paul Ross R."/>
            <person name="Yang R."/>
            <person name="Briner A.E."/>
            <person name="Felis G.E."/>
            <person name="de Vos W.M."/>
            <person name="Barrangou R."/>
            <person name="Klaenhammer T.R."/>
            <person name="Caufield P.W."/>
            <person name="Cui Y."/>
            <person name="Zhang H."/>
            <person name="O'Toole P.W."/>
        </authorList>
    </citation>
    <scope>NUCLEOTIDE SEQUENCE [LARGE SCALE GENOMIC DNA]</scope>
    <source>
        <strain evidence="2 3">DSM 19674</strain>
    </source>
</reference>
<comment type="caution">
    <text evidence="2">The sequence shown here is derived from an EMBL/GenBank/DDBJ whole genome shotgun (WGS) entry which is preliminary data.</text>
</comment>
<sequence length="163" mass="18083">MNPRNAGRKPNLAVVDPKHPEQKARQTAVKQARKGLKKLPKRAPNYLMPEAKKLWKTLVPKLESVGLVSVLDQTNLELFCTQYAMYLDAVNSISEHGQVYMDENGNLKKNPAVGIVDNCSKALRSLGMTLGIDFNSYSQRIGVNGNDSNSIDIQKELKKFGGQ</sequence>
<keyword evidence="3" id="KW-1185">Reference proteome</keyword>
<protein>
    <recommendedName>
        <fullName evidence="4">Phage terminase small subunit P27 family</fullName>
    </recommendedName>
</protein>
<organism evidence="2 3">
    <name type="scientific">Companilactobacillus bobalius DSM 19674</name>
    <dbReference type="NCBI Taxonomy" id="1423788"/>
    <lineage>
        <taxon>Bacteria</taxon>
        <taxon>Bacillati</taxon>
        <taxon>Bacillota</taxon>
        <taxon>Bacilli</taxon>
        <taxon>Lactobacillales</taxon>
        <taxon>Lactobacillaceae</taxon>
        <taxon>Companilactobacillus</taxon>
        <taxon>Companilactobacillus bobalius</taxon>
    </lineage>
</organism>
<dbReference type="Pfam" id="PF05119">
    <property type="entry name" value="Terminase_4"/>
    <property type="match status" value="1"/>
</dbReference>
<gene>
    <name evidence="2" type="ORF">FC78_GL000786</name>
</gene>
<dbReference type="AlphaFoldDB" id="A0A0R1KX86"/>
<dbReference type="STRING" id="1423788.FC78_GL000786"/>
<dbReference type="Proteomes" id="UP000051515">
    <property type="component" value="Unassembled WGS sequence"/>
</dbReference>
<evidence type="ECO:0000313" key="3">
    <source>
        <dbReference type="Proteomes" id="UP000051515"/>
    </source>
</evidence>
<evidence type="ECO:0000313" key="2">
    <source>
        <dbReference type="EMBL" id="KRK84554.1"/>
    </source>
</evidence>
<dbReference type="NCBIfam" id="TIGR01558">
    <property type="entry name" value="sm_term_P27"/>
    <property type="match status" value="1"/>
</dbReference>
<name>A0A0R1KX86_9LACO</name>
<dbReference type="EMBL" id="AZDY01000012">
    <property type="protein sequence ID" value="KRK84554.1"/>
    <property type="molecule type" value="Genomic_DNA"/>
</dbReference>
<feature type="region of interest" description="Disordered" evidence="1">
    <location>
        <begin position="1"/>
        <end position="25"/>
    </location>
</feature>
<proteinExistence type="predicted"/>
<dbReference type="OrthoDB" id="2288588at2"/>
<accession>A0A0R1KX86</accession>
<dbReference type="InterPro" id="IPR006448">
    <property type="entry name" value="Phage_term_ssu_P27"/>
</dbReference>